<dbReference type="PROSITE" id="PS51012">
    <property type="entry name" value="ABC_TM2"/>
    <property type="match status" value="1"/>
</dbReference>
<dbReference type="Pfam" id="PF01061">
    <property type="entry name" value="ABC2_membrane"/>
    <property type="match status" value="1"/>
</dbReference>
<organism evidence="13 14">
    <name type="scientific">Ottowia pentelensis</name>
    <dbReference type="NCBI Taxonomy" id="511108"/>
    <lineage>
        <taxon>Bacteria</taxon>
        <taxon>Pseudomonadati</taxon>
        <taxon>Pseudomonadota</taxon>
        <taxon>Betaproteobacteria</taxon>
        <taxon>Burkholderiales</taxon>
        <taxon>Comamonadaceae</taxon>
        <taxon>Ottowia</taxon>
    </lineage>
</organism>
<accession>A0ABV6PR26</accession>
<comment type="subcellular location">
    <subcellularLocation>
        <location evidence="11">Cell inner membrane</location>
        <topology evidence="11">Multi-pass membrane protein</topology>
    </subcellularLocation>
    <subcellularLocation>
        <location evidence="1">Cell membrane</location>
        <topology evidence="1">Multi-pass membrane protein</topology>
    </subcellularLocation>
</comment>
<keyword evidence="3 11" id="KW-0813">Transport</keyword>
<feature type="transmembrane region" description="Helical" evidence="11">
    <location>
        <begin position="208"/>
        <end position="225"/>
    </location>
</feature>
<keyword evidence="6 11" id="KW-0812">Transmembrane</keyword>
<gene>
    <name evidence="13" type="ORF">ACFFGG_06950</name>
</gene>
<evidence type="ECO:0000259" key="12">
    <source>
        <dbReference type="PROSITE" id="PS51012"/>
    </source>
</evidence>
<comment type="caution">
    <text evidence="13">The sequence shown here is derived from an EMBL/GenBank/DDBJ whole genome shotgun (WGS) entry which is preliminary data.</text>
</comment>
<feature type="transmembrane region" description="Helical" evidence="11">
    <location>
        <begin position="237"/>
        <end position="256"/>
    </location>
</feature>
<evidence type="ECO:0000256" key="5">
    <source>
        <dbReference type="ARBA" id="ARBA00022597"/>
    </source>
</evidence>
<evidence type="ECO:0000256" key="10">
    <source>
        <dbReference type="ARBA" id="ARBA00023136"/>
    </source>
</evidence>
<dbReference type="PANTHER" id="PTHR30413:SF10">
    <property type="entry name" value="CAPSULE POLYSACCHARIDE EXPORT INNER-MEMBRANE PROTEIN CTRC"/>
    <property type="match status" value="1"/>
</dbReference>
<evidence type="ECO:0000256" key="7">
    <source>
        <dbReference type="ARBA" id="ARBA00022903"/>
    </source>
</evidence>
<keyword evidence="7" id="KW-0972">Capsule biogenesis/degradation</keyword>
<evidence type="ECO:0000256" key="1">
    <source>
        <dbReference type="ARBA" id="ARBA00004651"/>
    </source>
</evidence>
<feature type="transmembrane region" description="Helical" evidence="11">
    <location>
        <begin position="150"/>
        <end position="175"/>
    </location>
</feature>
<dbReference type="PRINTS" id="PR00164">
    <property type="entry name" value="ABC2TRNSPORT"/>
</dbReference>
<evidence type="ECO:0000313" key="13">
    <source>
        <dbReference type="EMBL" id="MFC0592289.1"/>
    </source>
</evidence>
<keyword evidence="10 11" id="KW-0472">Membrane</keyword>
<keyword evidence="9" id="KW-0625">Polysaccharide transport</keyword>
<reference evidence="13 14" key="1">
    <citation type="submission" date="2024-09" db="EMBL/GenBank/DDBJ databases">
        <authorList>
            <person name="Sun Q."/>
            <person name="Mori K."/>
        </authorList>
    </citation>
    <scope>NUCLEOTIDE SEQUENCE [LARGE SCALE GENOMIC DNA]</scope>
    <source>
        <strain evidence="13 14">NCAIM B.02336</strain>
    </source>
</reference>
<evidence type="ECO:0000256" key="2">
    <source>
        <dbReference type="ARBA" id="ARBA00007783"/>
    </source>
</evidence>
<dbReference type="InterPro" id="IPR047817">
    <property type="entry name" value="ABC2_TM_bact-type"/>
</dbReference>
<feature type="transmembrane region" description="Helical" evidence="11">
    <location>
        <begin position="37"/>
        <end position="60"/>
    </location>
</feature>
<feature type="transmembrane region" description="Helical" evidence="11">
    <location>
        <begin position="181"/>
        <end position="201"/>
    </location>
</feature>
<dbReference type="Proteomes" id="UP001589834">
    <property type="component" value="Unassembled WGS sequence"/>
</dbReference>
<keyword evidence="14" id="KW-1185">Reference proteome</keyword>
<keyword evidence="8 11" id="KW-1133">Transmembrane helix</keyword>
<protein>
    <recommendedName>
        <fullName evidence="11">Transport permease protein</fullName>
    </recommendedName>
</protein>
<evidence type="ECO:0000256" key="9">
    <source>
        <dbReference type="ARBA" id="ARBA00023047"/>
    </source>
</evidence>
<dbReference type="RefSeq" id="WP_377481442.1">
    <property type="nucleotide sequence ID" value="NZ_JBHLTN010000014.1"/>
</dbReference>
<dbReference type="InterPro" id="IPR013525">
    <property type="entry name" value="ABC2_TM"/>
</dbReference>
<dbReference type="EMBL" id="JBHLTN010000014">
    <property type="protein sequence ID" value="MFC0592289.1"/>
    <property type="molecule type" value="Genomic_DNA"/>
</dbReference>
<evidence type="ECO:0000256" key="6">
    <source>
        <dbReference type="ARBA" id="ARBA00022692"/>
    </source>
</evidence>
<evidence type="ECO:0000256" key="4">
    <source>
        <dbReference type="ARBA" id="ARBA00022475"/>
    </source>
</evidence>
<feature type="transmembrane region" description="Helical" evidence="11">
    <location>
        <begin position="72"/>
        <end position="94"/>
    </location>
</feature>
<name>A0ABV6PR26_9BURK</name>
<feature type="transmembrane region" description="Helical" evidence="11">
    <location>
        <begin position="114"/>
        <end position="138"/>
    </location>
</feature>
<dbReference type="PANTHER" id="PTHR30413">
    <property type="entry name" value="INNER MEMBRANE TRANSPORT PERMEASE"/>
    <property type="match status" value="1"/>
</dbReference>
<evidence type="ECO:0000313" key="14">
    <source>
        <dbReference type="Proteomes" id="UP001589834"/>
    </source>
</evidence>
<evidence type="ECO:0000256" key="11">
    <source>
        <dbReference type="RuleBase" id="RU361157"/>
    </source>
</evidence>
<dbReference type="InterPro" id="IPR000412">
    <property type="entry name" value="ABC_2_transport"/>
</dbReference>
<evidence type="ECO:0000256" key="8">
    <source>
        <dbReference type="ARBA" id="ARBA00022989"/>
    </source>
</evidence>
<sequence length="266" mass="28897">MMALWLECRQLWRLRALLAVLVRRELAARVAGSAGGLLWVWLPPLLTVAAYYLVFDVVFGMRLGAGAPTSRVGTYLIVGMLAWMAFADAVQRGMTSLLDAGGLLQKNPLPPGLFPARTVLASGLVFAPLLLALVPLYAGSHHFASGVWAVLPLLALQGLLAFLLAFLLAILAAALRDVVQVVGVLLSLGVYLSPVLFPVTLFPERWRWVLWLNPMTAPVLGLQSALLEGRWPVPSVWWVLAIWLGLLAAALALALARSRDQLVDWL</sequence>
<proteinExistence type="inferred from homology"/>
<keyword evidence="4 11" id="KW-1003">Cell membrane</keyword>
<feature type="domain" description="ABC transmembrane type-2" evidence="12">
    <location>
        <begin position="35"/>
        <end position="261"/>
    </location>
</feature>
<comment type="similarity">
    <text evidence="2 11">Belongs to the ABC-2 integral membrane protein family.</text>
</comment>
<keyword evidence="5" id="KW-0762">Sugar transport</keyword>
<evidence type="ECO:0000256" key="3">
    <source>
        <dbReference type="ARBA" id="ARBA00022448"/>
    </source>
</evidence>